<proteinExistence type="predicted"/>
<name>A0ABU1IIU2_9BACL</name>
<evidence type="ECO:0000313" key="2">
    <source>
        <dbReference type="Proteomes" id="UP001185012"/>
    </source>
</evidence>
<reference evidence="1 2" key="1">
    <citation type="submission" date="2023-07" db="EMBL/GenBank/DDBJ databases">
        <title>Genomic Encyclopedia of Type Strains, Phase IV (KMG-IV): sequencing the most valuable type-strain genomes for metagenomic binning, comparative biology and taxonomic classification.</title>
        <authorList>
            <person name="Goeker M."/>
        </authorList>
    </citation>
    <scope>NUCLEOTIDE SEQUENCE [LARGE SCALE GENOMIC DNA]</scope>
    <source>
        <strain evidence="1 2">DSM 45903</strain>
    </source>
</reference>
<comment type="caution">
    <text evidence="1">The sequence shown here is derived from an EMBL/GenBank/DDBJ whole genome shotgun (WGS) entry which is preliminary data.</text>
</comment>
<protein>
    <submittedName>
        <fullName evidence="1">Uncharacterized protein</fullName>
    </submittedName>
</protein>
<sequence>MNHHVGPSDCRYDWWMMSIPVIPVNPHLIPHIPHTFRPPYHPFGAAMLPYRYQTGWTVPQFPFFIR</sequence>
<accession>A0ABU1IIU2</accession>
<keyword evidence="2" id="KW-1185">Reference proteome</keyword>
<dbReference type="EMBL" id="JAVDQG010000001">
    <property type="protein sequence ID" value="MDR6224690.1"/>
    <property type="molecule type" value="Genomic_DNA"/>
</dbReference>
<organism evidence="1 2">
    <name type="scientific">Desmospora profundinema</name>
    <dbReference type="NCBI Taxonomy" id="1571184"/>
    <lineage>
        <taxon>Bacteria</taxon>
        <taxon>Bacillati</taxon>
        <taxon>Bacillota</taxon>
        <taxon>Bacilli</taxon>
        <taxon>Bacillales</taxon>
        <taxon>Thermoactinomycetaceae</taxon>
        <taxon>Desmospora</taxon>
    </lineage>
</organism>
<dbReference type="RefSeq" id="WP_309862224.1">
    <property type="nucleotide sequence ID" value="NZ_JAVDQG010000001.1"/>
</dbReference>
<gene>
    <name evidence="1" type="ORF">JOE21_000678</name>
</gene>
<evidence type="ECO:0000313" key="1">
    <source>
        <dbReference type="EMBL" id="MDR6224690.1"/>
    </source>
</evidence>
<dbReference type="Proteomes" id="UP001185012">
    <property type="component" value="Unassembled WGS sequence"/>
</dbReference>